<dbReference type="NCBIfam" id="TIGR02595">
    <property type="entry name" value="PEP_CTERM"/>
    <property type="match status" value="1"/>
</dbReference>
<accession>A0ABN6H2T4</accession>
<organism evidence="2 3">
    <name type="scientific">Haloferula helveola</name>
    <dbReference type="NCBI Taxonomy" id="490095"/>
    <lineage>
        <taxon>Bacteria</taxon>
        <taxon>Pseudomonadati</taxon>
        <taxon>Verrucomicrobiota</taxon>
        <taxon>Verrucomicrobiia</taxon>
        <taxon>Verrucomicrobiales</taxon>
        <taxon>Verrucomicrobiaceae</taxon>
        <taxon>Haloferula</taxon>
    </lineage>
</organism>
<dbReference type="Proteomes" id="UP001374893">
    <property type="component" value="Chromosome"/>
</dbReference>
<evidence type="ECO:0000259" key="1">
    <source>
        <dbReference type="Pfam" id="PF07589"/>
    </source>
</evidence>
<protein>
    <recommendedName>
        <fullName evidence="1">Ice-binding protein C-terminal domain-containing protein</fullName>
    </recommendedName>
</protein>
<feature type="domain" description="Ice-binding protein C-terminal" evidence="1">
    <location>
        <begin position="233"/>
        <end position="255"/>
    </location>
</feature>
<evidence type="ECO:0000313" key="3">
    <source>
        <dbReference type="Proteomes" id="UP001374893"/>
    </source>
</evidence>
<gene>
    <name evidence="2" type="ORF">HAHE_18820</name>
</gene>
<reference evidence="2 3" key="1">
    <citation type="submission" date="2021-06" db="EMBL/GenBank/DDBJ databases">
        <title>Complete genome of Haloferula helveola possessing various polysaccharide degrading enzymes.</title>
        <authorList>
            <person name="Takami H."/>
            <person name="Huang C."/>
            <person name="Hamasaki K."/>
        </authorList>
    </citation>
    <scope>NUCLEOTIDE SEQUENCE [LARGE SCALE GENOMIC DNA]</scope>
    <source>
        <strain evidence="2 3">CN-1</strain>
    </source>
</reference>
<dbReference type="Pfam" id="PF07589">
    <property type="entry name" value="PEP-CTERM"/>
    <property type="match status" value="1"/>
</dbReference>
<name>A0ABN6H2T4_9BACT</name>
<sequence length="258" mass="26904">MTIKTPSEASLARRLAAVSIALVCTAPGAVISNFTFTGPPWTAAKEADFATFAANAPSADTDTFSTTSTLSNSGFTSGGYASFYIRDIDGGTVGVADAGDFAIFSTSATAGVGMNIAGANQTIPTNYIAFSVTPDSGYQITFESLSFYTDCNFANEEYNVQLAAWDGSSLTVLGDVSHTSGASTNEPVVFKSIDFSDFSSTGAIEFRLYGYDMSASNGGIRFDDIVLNGQTVAVPEPASLLLLGLGTFGLMRRRRSAS</sequence>
<evidence type="ECO:0000313" key="2">
    <source>
        <dbReference type="EMBL" id="BCX47974.1"/>
    </source>
</evidence>
<dbReference type="RefSeq" id="WP_338690484.1">
    <property type="nucleotide sequence ID" value="NZ_AP024702.1"/>
</dbReference>
<proteinExistence type="predicted"/>
<dbReference type="InterPro" id="IPR013424">
    <property type="entry name" value="Ice-binding_C"/>
</dbReference>
<keyword evidence="3" id="KW-1185">Reference proteome</keyword>
<dbReference type="EMBL" id="AP024702">
    <property type="protein sequence ID" value="BCX47974.1"/>
    <property type="molecule type" value="Genomic_DNA"/>
</dbReference>